<reference evidence="2" key="1">
    <citation type="submission" date="2022-11" db="UniProtKB">
        <authorList>
            <consortium name="WormBaseParasite"/>
        </authorList>
    </citation>
    <scope>IDENTIFICATION</scope>
</reference>
<dbReference type="Proteomes" id="UP000887580">
    <property type="component" value="Unplaced"/>
</dbReference>
<evidence type="ECO:0000313" key="1">
    <source>
        <dbReference type="Proteomes" id="UP000887580"/>
    </source>
</evidence>
<organism evidence="1 2">
    <name type="scientific">Panagrolaimus sp. PS1159</name>
    <dbReference type="NCBI Taxonomy" id="55785"/>
    <lineage>
        <taxon>Eukaryota</taxon>
        <taxon>Metazoa</taxon>
        <taxon>Ecdysozoa</taxon>
        <taxon>Nematoda</taxon>
        <taxon>Chromadorea</taxon>
        <taxon>Rhabditida</taxon>
        <taxon>Tylenchina</taxon>
        <taxon>Panagrolaimomorpha</taxon>
        <taxon>Panagrolaimoidea</taxon>
        <taxon>Panagrolaimidae</taxon>
        <taxon>Panagrolaimus</taxon>
    </lineage>
</organism>
<dbReference type="WBParaSite" id="PS1159_v2.g11075.t1">
    <property type="protein sequence ID" value="PS1159_v2.g11075.t1"/>
    <property type="gene ID" value="PS1159_v2.g11075"/>
</dbReference>
<protein>
    <submittedName>
        <fullName evidence="2">Copper transport protein</fullName>
    </submittedName>
</protein>
<accession>A0AC35EV89</accession>
<name>A0AC35EV89_9BILA</name>
<sequence length="182" mass="20897">MMMMMEMYFHFRIKEHILLKEWLPETTFAFVLSCFGIVLLSFGYESLKCVRALIFRSSLNEDTCCDAGIINQAVQGRAYPATAQDPECECGESTVDSTKALPRLPKLMDLPFSSQFLTSTTHWMQAFLYFIQIFLSYSLMMIAMTYNVPIFASMIFGHIIGYLFLGPLYEIRDEQKLCDCCG</sequence>
<evidence type="ECO:0000313" key="2">
    <source>
        <dbReference type="WBParaSite" id="PS1159_v2.g11075.t1"/>
    </source>
</evidence>
<proteinExistence type="predicted"/>